<evidence type="ECO:0000313" key="3">
    <source>
        <dbReference type="Proteomes" id="UP000053105"/>
    </source>
</evidence>
<name>A0A0M8ZPS5_9HYME</name>
<evidence type="ECO:0000256" key="1">
    <source>
        <dbReference type="SAM" id="Phobius"/>
    </source>
</evidence>
<organism evidence="2 3">
    <name type="scientific">Melipona quadrifasciata</name>
    <dbReference type="NCBI Taxonomy" id="166423"/>
    <lineage>
        <taxon>Eukaryota</taxon>
        <taxon>Metazoa</taxon>
        <taxon>Ecdysozoa</taxon>
        <taxon>Arthropoda</taxon>
        <taxon>Hexapoda</taxon>
        <taxon>Insecta</taxon>
        <taxon>Pterygota</taxon>
        <taxon>Neoptera</taxon>
        <taxon>Endopterygota</taxon>
        <taxon>Hymenoptera</taxon>
        <taxon>Apocrita</taxon>
        <taxon>Aculeata</taxon>
        <taxon>Apoidea</taxon>
        <taxon>Anthophila</taxon>
        <taxon>Apidae</taxon>
        <taxon>Melipona</taxon>
    </lineage>
</organism>
<dbReference type="EMBL" id="KQ435922">
    <property type="protein sequence ID" value="KOX68630.1"/>
    <property type="molecule type" value="Genomic_DNA"/>
</dbReference>
<evidence type="ECO:0000313" key="2">
    <source>
        <dbReference type="EMBL" id="KOX68630.1"/>
    </source>
</evidence>
<protein>
    <submittedName>
        <fullName evidence="2">Uncharacterized protein</fullName>
    </submittedName>
</protein>
<keyword evidence="1" id="KW-0812">Transmembrane</keyword>
<keyword evidence="3" id="KW-1185">Reference proteome</keyword>
<keyword evidence="1" id="KW-0472">Membrane</keyword>
<feature type="transmembrane region" description="Helical" evidence="1">
    <location>
        <begin position="23"/>
        <end position="42"/>
    </location>
</feature>
<gene>
    <name evidence="2" type="ORF">WN51_04116</name>
</gene>
<keyword evidence="1" id="KW-1133">Transmembrane helix</keyword>
<dbReference type="Proteomes" id="UP000053105">
    <property type="component" value="Unassembled WGS sequence"/>
</dbReference>
<accession>A0A0M8ZPS5</accession>
<sequence>MTIYFHIVISSRDDDADPSNSFFGKRVGCCCIFFFLLTVTILRWSQERSRNRVFEDSRMEMFENSKVRKVNLEVNLEARPERSNSTTHFNLLNYALQLVLNSQSVGTSTVRREFRYLVINGQTELDIVRLIIYAKSNLADSHDSQ</sequence>
<reference evidence="2 3" key="1">
    <citation type="submission" date="2015-07" db="EMBL/GenBank/DDBJ databases">
        <title>The genome of Melipona quadrifasciata.</title>
        <authorList>
            <person name="Pan H."/>
            <person name="Kapheim K."/>
        </authorList>
    </citation>
    <scope>NUCLEOTIDE SEQUENCE [LARGE SCALE GENOMIC DNA]</scope>
    <source>
        <strain evidence="2">0111107301</strain>
        <tissue evidence="2">Whole body</tissue>
    </source>
</reference>
<proteinExistence type="predicted"/>
<dbReference type="AlphaFoldDB" id="A0A0M8ZPS5"/>